<dbReference type="UniPathway" id="UPA00232"/>
<keyword evidence="11" id="KW-0460">Magnesium</keyword>
<feature type="transmembrane region" description="Helical" evidence="11">
    <location>
        <begin position="263"/>
        <end position="280"/>
    </location>
</feature>
<evidence type="ECO:0000313" key="13">
    <source>
        <dbReference type="EMBL" id="KDA02922.1"/>
    </source>
</evidence>
<feature type="transmembrane region" description="Helical" evidence="11">
    <location>
        <begin position="181"/>
        <end position="207"/>
    </location>
</feature>
<evidence type="ECO:0000256" key="9">
    <source>
        <dbReference type="ARBA" id="ARBA00022989"/>
    </source>
</evidence>
<dbReference type="PATRIC" id="fig|1280953.3.peg.1668"/>
<dbReference type="InterPro" id="IPR006370">
    <property type="entry name" value="HB_polyprenyltransferase-like"/>
</dbReference>
<comment type="catalytic activity">
    <reaction evidence="11">
        <text>all-trans-octaprenyl diphosphate + 4-hydroxybenzoate = 4-hydroxy-3-(all-trans-octaprenyl)benzoate + diphosphate</text>
        <dbReference type="Rhea" id="RHEA:27782"/>
        <dbReference type="ChEBI" id="CHEBI:1617"/>
        <dbReference type="ChEBI" id="CHEBI:17879"/>
        <dbReference type="ChEBI" id="CHEBI:33019"/>
        <dbReference type="ChEBI" id="CHEBI:57711"/>
        <dbReference type="EC" id="2.5.1.39"/>
    </reaction>
</comment>
<comment type="similarity">
    <text evidence="3 11">Belongs to the UbiA prenyltransferase family.</text>
</comment>
<dbReference type="Proteomes" id="UP000024942">
    <property type="component" value="Unassembled WGS sequence"/>
</dbReference>
<dbReference type="Pfam" id="PF01040">
    <property type="entry name" value="UbiA"/>
    <property type="match status" value="1"/>
</dbReference>
<evidence type="ECO:0000313" key="14">
    <source>
        <dbReference type="Proteomes" id="UP000024942"/>
    </source>
</evidence>
<feature type="transmembrane region" description="Helical" evidence="11">
    <location>
        <begin position="236"/>
        <end position="257"/>
    </location>
</feature>
<dbReference type="RefSeq" id="WP_051624652.1">
    <property type="nucleotide sequence ID" value="NZ_ARYL01000010.1"/>
</dbReference>
<comment type="function">
    <text evidence="11">Catalyzes the prenylation of para-hydroxybenzoate (PHB) with an all-trans polyprenyl group. Mediates the second step in the final reaction sequence of ubiquinone-8 (UQ-8) biosynthesis, which is the condensation of the polyisoprenoid side chain with PHB, generating the first membrane-bound Q intermediate 3-octaprenyl-4-hydroxybenzoate.</text>
</comment>
<dbReference type="InterPro" id="IPR039653">
    <property type="entry name" value="Prenyltransferase"/>
</dbReference>
<accession>A0A059G7X4</accession>
<keyword evidence="5 11" id="KW-0997">Cell inner membrane</keyword>
<dbReference type="PANTHER" id="PTHR11048">
    <property type="entry name" value="PRENYLTRANSFERASES"/>
    <property type="match status" value="1"/>
</dbReference>
<keyword evidence="6 11" id="KW-0808">Transferase</keyword>
<protein>
    <recommendedName>
        <fullName evidence="11 12">4-hydroxybenzoate octaprenyltransferase</fullName>
        <ecNumber evidence="11 12">2.5.1.39</ecNumber>
    </recommendedName>
    <alternativeName>
        <fullName evidence="11">4-HB polyprenyltransferase</fullName>
    </alternativeName>
</protein>
<feature type="transmembrane region" description="Helical" evidence="11">
    <location>
        <begin position="45"/>
        <end position="61"/>
    </location>
</feature>
<keyword evidence="14" id="KW-1185">Reference proteome</keyword>
<evidence type="ECO:0000256" key="3">
    <source>
        <dbReference type="ARBA" id="ARBA00005985"/>
    </source>
</evidence>
<evidence type="ECO:0000256" key="7">
    <source>
        <dbReference type="ARBA" id="ARBA00022688"/>
    </source>
</evidence>
<dbReference type="NCBIfam" id="TIGR01474">
    <property type="entry name" value="ubiA_proteo"/>
    <property type="match status" value="1"/>
</dbReference>
<dbReference type="InterPro" id="IPR000537">
    <property type="entry name" value="UbiA_prenyltransferase"/>
</dbReference>
<feature type="transmembrane region" description="Helical" evidence="11">
    <location>
        <begin position="68"/>
        <end position="88"/>
    </location>
</feature>
<dbReference type="eggNOG" id="COG0382">
    <property type="taxonomic scope" value="Bacteria"/>
</dbReference>
<keyword evidence="4 11" id="KW-1003">Cell membrane</keyword>
<comment type="pathway">
    <text evidence="11">Cofactor biosynthesis; ubiquinone biosynthesis.</text>
</comment>
<feature type="transmembrane region" description="Helical" evidence="11">
    <location>
        <begin position="292"/>
        <end position="314"/>
    </location>
</feature>
<dbReference type="EC" id="2.5.1.39" evidence="11 12"/>
<dbReference type="OrthoDB" id="9782418at2"/>
<dbReference type="InterPro" id="IPR044878">
    <property type="entry name" value="UbiA_sf"/>
</dbReference>
<sequence length="387" mass="41871">MTETDTHGKPETRAIPADSALPGVLAMLPGWMQPYAMLARLDRPVGIWLLYLPCLIGLAFVRMRTGLYLVDLFWVPLFLLGAVAMRGAGCTWNDITDRDFDAQVARTALRPLPSGAVTLREAFVFMGVQLAIGLAVWACLPGDAKLVALAAIPLVAAYPFMKRVTWWPQAWLGLTFNWGVLVGAATAGSLSLPVFILYAGLVLWTIAYDTIYALQDREDDALIGVRSTARLFGKRAVLVSFCFHMGAAALVALAAVINGSVRAGAVTALAFLAHGLWQAVRLKRSQENDALAVFKANVWAGAIIVAGFTLAAMLPTPKPRTLFAEHEVVRAGPPEKVALPFGLELKREHHMPRTKTWMASDVLRALEKEGVPVAEPDDVPPATPEAE</sequence>
<dbReference type="CDD" id="cd13959">
    <property type="entry name" value="PT_UbiA_COQ2"/>
    <property type="match status" value="1"/>
</dbReference>
<evidence type="ECO:0000256" key="12">
    <source>
        <dbReference type="NCBIfam" id="TIGR01474"/>
    </source>
</evidence>
<evidence type="ECO:0000256" key="11">
    <source>
        <dbReference type="HAMAP-Rule" id="MF_01635"/>
    </source>
</evidence>
<evidence type="ECO:0000256" key="5">
    <source>
        <dbReference type="ARBA" id="ARBA00022519"/>
    </source>
</evidence>
<dbReference type="HAMAP" id="MF_01635">
    <property type="entry name" value="UbiA"/>
    <property type="match status" value="1"/>
</dbReference>
<evidence type="ECO:0000256" key="8">
    <source>
        <dbReference type="ARBA" id="ARBA00022692"/>
    </source>
</evidence>
<dbReference type="STRING" id="1280953.HOC_08252"/>
<dbReference type="FunFam" id="1.20.120.1780:FF:000001">
    <property type="entry name" value="4-hydroxybenzoate octaprenyltransferase"/>
    <property type="match status" value="1"/>
</dbReference>
<keyword evidence="9 11" id="KW-1133">Transmembrane helix</keyword>
<evidence type="ECO:0000256" key="2">
    <source>
        <dbReference type="ARBA" id="ARBA00004141"/>
    </source>
</evidence>
<feature type="transmembrane region" description="Helical" evidence="11">
    <location>
        <begin position="122"/>
        <end position="139"/>
    </location>
</feature>
<dbReference type="PROSITE" id="PS00943">
    <property type="entry name" value="UBIA"/>
    <property type="match status" value="1"/>
</dbReference>
<keyword evidence="7 11" id="KW-0831">Ubiquinone biosynthesis</keyword>
<comment type="caution">
    <text evidence="13">The sequence shown here is derived from an EMBL/GenBank/DDBJ whole genome shotgun (WGS) entry which is preliminary data.</text>
</comment>
<evidence type="ECO:0000256" key="6">
    <source>
        <dbReference type="ARBA" id="ARBA00022679"/>
    </source>
</evidence>
<dbReference type="Gene3D" id="1.10.357.140">
    <property type="entry name" value="UbiA prenyltransferase"/>
    <property type="match status" value="1"/>
</dbReference>
<evidence type="ECO:0000256" key="10">
    <source>
        <dbReference type="ARBA" id="ARBA00023136"/>
    </source>
</evidence>
<dbReference type="AlphaFoldDB" id="A0A059G7X4"/>
<organism evidence="13 14">
    <name type="scientific">Hyphomonas oceanitis SCH89</name>
    <dbReference type="NCBI Taxonomy" id="1280953"/>
    <lineage>
        <taxon>Bacteria</taxon>
        <taxon>Pseudomonadati</taxon>
        <taxon>Pseudomonadota</taxon>
        <taxon>Alphaproteobacteria</taxon>
        <taxon>Hyphomonadales</taxon>
        <taxon>Hyphomonadaceae</taxon>
        <taxon>Hyphomonas</taxon>
    </lineage>
</organism>
<feature type="transmembrane region" description="Helical" evidence="11">
    <location>
        <begin position="146"/>
        <end position="161"/>
    </location>
</feature>
<gene>
    <name evidence="11" type="primary">ubiA</name>
    <name evidence="13" type="ORF">HOC_08252</name>
</gene>
<dbReference type="EMBL" id="ARYL01000010">
    <property type="protein sequence ID" value="KDA02922.1"/>
    <property type="molecule type" value="Genomic_DNA"/>
</dbReference>
<comment type="cofactor">
    <cofactor evidence="1 11">
        <name>Mg(2+)</name>
        <dbReference type="ChEBI" id="CHEBI:18420"/>
    </cofactor>
</comment>
<proteinExistence type="inferred from homology"/>
<dbReference type="GO" id="GO:0006744">
    <property type="term" value="P:ubiquinone biosynthetic process"/>
    <property type="evidence" value="ECO:0007669"/>
    <property type="project" value="UniProtKB-UniRule"/>
</dbReference>
<reference evidence="13 14" key="1">
    <citation type="journal article" date="2014" name="Antonie Van Leeuwenhoek">
        <title>Hyphomonas beringensis sp. nov. and Hyphomonas chukchiensis sp. nov., isolated from surface seawater of the Bering Sea and Chukchi Sea.</title>
        <authorList>
            <person name="Li C."/>
            <person name="Lai Q."/>
            <person name="Li G."/>
            <person name="Dong C."/>
            <person name="Wang J."/>
            <person name="Liao Y."/>
            <person name="Shao Z."/>
        </authorList>
    </citation>
    <scope>NUCLEOTIDE SEQUENCE [LARGE SCALE GENOMIC DNA]</scope>
    <source>
        <strain evidence="13 14">SCH89</strain>
    </source>
</reference>
<dbReference type="Gene3D" id="1.20.120.1780">
    <property type="entry name" value="UbiA prenyltransferase"/>
    <property type="match status" value="1"/>
</dbReference>
<keyword evidence="10 11" id="KW-0472">Membrane</keyword>
<dbReference type="FunFam" id="1.10.357.140:FF:000008">
    <property type="entry name" value="4-hydroxybenzoate octaprenyltransferase"/>
    <property type="match status" value="1"/>
</dbReference>
<dbReference type="InterPro" id="IPR030470">
    <property type="entry name" value="UbiA_prenylTrfase_CS"/>
</dbReference>
<evidence type="ECO:0000256" key="4">
    <source>
        <dbReference type="ARBA" id="ARBA00022475"/>
    </source>
</evidence>
<dbReference type="PANTHER" id="PTHR11048:SF28">
    <property type="entry name" value="4-HYDROXYBENZOATE POLYPRENYLTRANSFERASE, MITOCHONDRIAL"/>
    <property type="match status" value="1"/>
</dbReference>
<name>A0A059G7X4_9PROT</name>
<dbReference type="GO" id="GO:0005886">
    <property type="term" value="C:plasma membrane"/>
    <property type="evidence" value="ECO:0007669"/>
    <property type="project" value="UniProtKB-SubCell"/>
</dbReference>
<evidence type="ECO:0000256" key="1">
    <source>
        <dbReference type="ARBA" id="ARBA00001946"/>
    </source>
</evidence>
<keyword evidence="8 11" id="KW-0812">Transmembrane</keyword>
<comment type="subcellular location">
    <subcellularLocation>
        <location evidence="11">Cell inner membrane</location>
        <topology evidence="11">Multi-pass membrane protein</topology>
    </subcellularLocation>
    <subcellularLocation>
        <location evidence="2">Membrane</location>
        <topology evidence="2">Multi-pass membrane protein</topology>
    </subcellularLocation>
</comment>
<dbReference type="GO" id="GO:0008412">
    <property type="term" value="F:4-hydroxybenzoate polyprenyltransferase activity"/>
    <property type="evidence" value="ECO:0007669"/>
    <property type="project" value="UniProtKB-UniRule"/>
</dbReference>